<sequence length="445" mass="49852">MPPLPTAALFKCPPLSQKERNDLVKEAKLACKYLVINATTSEKSPIDSVVRNVKTGRHATIRRASDKADPQYEGFTAHTKVRASIDDVAEFFVLDSPIKAHAYSRVMGEVFLDKRTLYTLVERPIADGASQPLHSVSIEWLLVRTPMGIPTRDACLLECHDEFVFADQETGEPRRGWARCSHSISVSSCPDLHQSHGVVRMDVIRSGHVFLESSERGVLDYYRVTFGNPNGKFMMHFSKALVNRHLRNSVTKALNIEEFFISQRIKPMLEVSVARFQSRKKVDYCMHCYGRFSWLSSKKQCRGCGDVTCSKCSRVWQLELAHAKVVKVQLCLECITGEVKSRSLQSPRQSATSTVSHSYLRSSMMSTTSPRSRSVVNPSFSGSILTTNARSYSPSADLASEMDDQVTELQVLSPTHWRDSDGVSSAIRDGMLTFQSDSSSVYLYN</sequence>
<protein>
    <recommendedName>
        <fullName evidence="5">FYVE-type domain-containing protein</fullName>
    </recommendedName>
</protein>
<dbReference type="PROSITE" id="PS50178">
    <property type="entry name" value="ZF_FYVE"/>
    <property type="match status" value="1"/>
</dbReference>
<organism evidence="6 7">
    <name type="scientific">Aphanomyces euteiches</name>
    <dbReference type="NCBI Taxonomy" id="100861"/>
    <lineage>
        <taxon>Eukaryota</taxon>
        <taxon>Sar</taxon>
        <taxon>Stramenopiles</taxon>
        <taxon>Oomycota</taxon>
        <taxon>Saprolegniomycetes</taxon>
        <taxon>Saprolegniales</taxon>
        <taxon>Verrucalvaceae</taxon>
        <taxon>Aphanomyces</taxon>
    </lineage>
</organism>
<dbReference type="GO" id="GO:0008270">
    <property type="term" value="F:zinc ion binding"/>
    <property type="evidence" value="ECO:0007669"/>
    <property type="project" value="UniProtKB-KW"/>
</dbReference>
<keyword evidence="7" id="KW-1185">Reference proteome</keyword>
<dbReference type="CDD" id="cd00065">
    <property type="entry name" value="FYVE_like_SF"/>
    <property type="match status" value="1"/>
</dbReference>
<dbReference type="InterPro" id="IPR023393">
    <property type="entry name" value="START-like_dom_sf"/>
</dbReference>
<comment type="caution">
    <text evidence="6">The sequence shown here is derived from an EMBL/GenBank/DDBJ whole genome shotgun (WGS) entry which is preliminary data.</text>
</comment>
<dbReference type="InterPro" id="IPR011011">
    <property type="entry name" value="Znf_FYVE_PHD"/>
</dbReference>
<dbReference type="InterPro" id="IPR013083">
    <property type="entry name" value="Znf_RING/FYVE/PHD"/>
</dbReference>
<dbReference type="VEuPathDB" id="FungiDB:AeMF1_015739"/>
<evidence type="ECO:0000259" key="5">
    <source>
        <dbReference type="PROSITE" id="PS50178"/>
    </source>
</evidence>
<dbReference type="SUPFAM" id="SSF57903">
    <property type="entry name" value="FYVE/PHD zinc finger"/>
    <property type="match status" value="1"/>
</dbReference>
<name>A0A6G0XLY4_9STRA</name>
<feature type="domain" description="FYVE-type" evidence="5">
    <location>
        <begin position="279"/>
        <end position="334"/>
    </location>
</feature>
<dbReference type="InterPro" id="IPR000306">
    <property type="entry name" value="Znf_FYVE"/>
</dbReference>
<dbReference type="PANTHER" id="PTHR13510">
    <property type="entry name" value="FYVE-FINGER-CONTAINING RAB5 EFFECTOR PROTEIN RABENOSYN-5-RELATED"/>
    <property type="match status" value="1"/>
</dbReference>
<gene>
    <name evidence="6" type="ORF">Ae201684_003517</name>
</gene>
<keyword evidence="3" id="KW-0862">Zinc</keyword>
<dbReference type="Gene3D" id="3.30.40.10">
    <property type="entry name" value="Zinc/RING finger domain, C3HC4 (zinc finger)"/>
    <property type="match status" value="1"/>
</dbReference>
<dbReference type="PANTHER" id="PTHR13510:SF44">
    <property type="entry name" value="RABENOSYN-5"/>
    <property type="match status" value="1"/>
</dbReference>
<dbReference type="InterPro" id="IPR052727">
    <property type="entry name" value="Rab4/Rab5_effector"/>
</dbReference>
<dbReference type="Gene3D" id="3.30.530.20">
    <property type="match status" value="1"/>
</dbReference>
<dbReference type="Proteomes" id="UP000481153">
    <property type="component" value="Unassembled WGS sequence"/>
</dbReference>
<reference evidence="6 7" key="1">
    <citation type="submission" date="2019-07" db="EMBL/GenBank/DDBJ databases">
        <title>Genomics analysis of Aphanomyces spp. identifies a new class of oomycete effector associated with host adaptation.</title>
        <authorList>
            <person name="Gaulin E."/>
        </authorList>
    </citation>
    <scope>NUCLEOTIDE SEQUENCE [LARGE SCALE GENOMIC DNA]</scope>
    <source>
        <strain evidence="6 7">ATCC 201684</strain>
    </source>
</reference>
<dbReference type="InterPro" id="IPR017455">
    <property type="entry name" value="Znf_FYVE-rel"/>
</dbReference>
<evidence type="ECO:0000313" key="6">
    <source>
        <dbReference type="EMBL" id="KAF0741412.1"/>
    </source>
</evidence>
<dbReference type="SMART" id="SM00064">
    <property type="entry name" value="FYVE"/>
    <property type="match status" value="1"/>
</dbReference>
<evidence type="ECO:0000256" key="1">
    <source>
        <dbReference type="ARBA" id="ARBA00022723"/>
    </source>
</evidence>
<dbReference type="Pfam" id="PF01363">
    <property type="entry name" value="FYVE"/>
    <property type="match status" value="1"/>
</dbReference>
<dbReference type="EMBL" id="VJMJ01000037">
    <property type="protein sequence ID" value="KAF0741412.1"/>
    <property type="molecule type" value="Genomic_DNA"/>
</dbReference>
<evidence type="ECO:0000313" key="7">
    <source>
        <dbReference type="Proteomes" id="UP000481153"/>
    </source>
</evidence>
<proteinExistence type="predicted"/>
<evidence type="ECO:0000256" key="4">
    <source>
        <dbReference type="PROSITE-ProRule" id="PRU00091"/>
    </source>
</evidence>
<evidence type="ECO:0000256" key="2">
    <source>
        <dbReference type="ARBA" id="ARBA00022771"/>
    </source>
</evidence>
<keyword evidence="1" id="KW-0479">Metal-binding</keyword>
<keyword evidence="2 4" id="KW-0863">Zinc-finger</keyword>
<dbReference type="AlphaFoldDB" id="A0A6G0XLY4"/>
<evidence type="ECO:0000256" key="3">
    <source>
        <dbReference type="ARBA" id="ARBA00022833"/>
    </source>
</evidence>
<accession>A0A6G0XLY4</accession>